<organism evidence="1 2">
    <name type="scientific">Serendipita vermifera MAFF 305830</name>
    <dbReference type="NCBI Taxonomy" id="933852"/>
    <lineage>
        <taxon>Eukaryota</taxon>
        <taxon>Fungi</taxon>
        <taxon>Dikarya</taxon>
        <taxon>Basidiomycota</taxon>
        <taxon>Agaricomycotina</taxon>
        <taxon>Agaricomycetes</taxon>
        <taxon>Sebacinales</taxon>
        <taxon>Serendipitaceae</taxon>
        <taxon>Serendipita</taxon>
    </lineage>
</organism>
<name>A0A0C3AZ25_SERVB</name>
<dbReference type="HOGENOM" id="CLU_2924162_0_0_1"/>
<reference evidence="1 2" key="1">
    <citation type="submission" date="2014-04" db="EMBL/GenBank/DDBJ databases">
        <authorList>
            <consortium name="DOE Joint Genome Institute"/>
            <person name="Kuo A."/>
            <person name="Zuccaro A."/>
            <person name="Kohler A."/>
            <person name="Nagy L.G."/>
            <person name="Floudas D."/>
            <person name="Copeland A."/>
            <person name="Barry K.W."/>
            <person name="Cichocki N."/>
            <person name="Veneault-Fourrey C."/>
            <person name="LaButti K."/>
            <person name="Lindquist E.A."/>
            <person name="Lipzen A."/>
            <person name="Lundell T."/>
            <person name="Morin E."/>
            <person name="Murat C."/>
            <person name="Sun H."/>
            <person name="Tunlid A."/>
            <person name="Henrissat B."/>
            <person name="Grigoriev I.V."/>
            <person name="Hibbett D.S."/>
            <person name="Martin F."/>
            <person name="Nordberg H.P."/>
            <person name="Cantor M.N."/>
            <person name="Hua S.X."/>
        </authorList>
    </citation>
    <scope>NUCLEOTIDE SEQUENCE [LARGE SCALE GENOMIC DNA]</scope>
    <source>
        <strain evidence="1 2">MAFF 305830</strain>
    </source>
</reference>
<proteinExistence type="predicted"/>
<protein>
    <submittedName>
        <fullName evidence="1">Uncharacterized protein</fullName>
    </submittedName>
</protein>
<accession>A0A0C3AZ25</accession>
<evidence type="ECO:0000313" key="1">
    <source>
        <dbReference type="EMBL" id="KIM25214.1"/>
    </source>
</evidence>
<reference evidence="2" key="2">
    <citation type="submission" date="2015-01" db="EMBL/GenBank/DDBJ databases">
        <title>Evolutionary Origins and Diversification of the Mycorrhizal Mutualists.</title>
        <authorList>
            <consortium name="DOE Joint Genome Institute"/>
            <consortium name="Mycorrhizal Genomics Consortium"/>
            <person name="Kohler A."/>
            <person name="Kuo A."/>
            <person name="Nagy L.G."/>
            <person name="Floudas D."/>
            <person name="Copeland A."/>
            <person name="Barry K.W."/>
            <person name="Cichocki N."/>
            <person name="Veneault-Fourrey C."/>
            <person name="LaButti K."/>
            <person name="Lindquist E.A."/>
            <person name="Lipzen A."/>
            <person name="Lundell T."/>
            <person name="Morin E."/>
            <person name="Murat C."/>
            <person name="Riley R."/>
            <person name="Ohm R."/>
            <person name="Sun H."/>
            <person name="Tunlid A."/>
            <person name="Henrissat B."/>
            <person name="Grigoriev I.V."/>
            <person name="Hibbett D.S."/>
            <person name="Martin F."/>
        </authorList>
    </citation>
    <scope>NUCLEOTIDE SEQUENCE [LARGE SCALE GENOMIC DNA]</scope>
    <source>
        <strain evidence="2">MAFF 305830</strain>
    </source>
</reference>
<sequence length="61" mass="6722">MATIAILNLLQATTQRSARKCSGTSPRRGVVMSARRPFRIRPWGRTSGIASGRDGIYFVDI</sequence>
<dbReference type="Proteomes" id="UP000054097">
    <property type="component" value="Unassembled WGS sequence"/>
</dbReference>
<dbReference type="AlphaFoldDB" id="A0A0C3AZ25"/>
<dbReference type="EMBL" id="KN824316">
    <property type="protein sequence ID" value="KIM25214.1"/>
    <property type="molecule type" value="Genomic_DNA"/>
</dbReference>
<gene>
    <name evidence="1" type="ORF">M408DRAFT_331319</name>
</gene>
<keyword evidence="2" id="KW-1185">Reference proteome</keyword>
<evidence type="ECO:0000313" key="2">
    <source>
        <dbReference type="Proteomes" id="UP000054097"/>
    </source>
</evidence>